<dbReference type="FunFam" id="1.25.40.10:FF:000518">
    <property type="entry name" value="Pentatricopeptide repeat-containing protein"/>
    <property type="match status" value="1"/>
</dbReference>
<feature type="repeat" description="PPR" evidence="2">
    <location>
        <begin position="655"/>
        <end position="689"/>
    </location>
</feature>
<feature type="repeat" description="PPR" evidence="2">
    <location>
        <begin position="519"/>
        <end position="553"/>
    </location>
</feature>
<dbReference type="GO" id="GO:0003723">
    <property type="term" value="F:RNA binding"/>
    <property type="evidence" value="ECO:0007669"/>
    <property type="project" value="InterPro"/>
</dbReference>
<name>A0A8B7CFV2_PHODC</name>
<dbReference type="OrthoDB" id="1880841at2759"/>
<dbReference type="Proteomes" id="UP000228380">
    <property type="component" value="Chromosome 1"/>
</dbReference>
<keyword evidence="3" id="KW-1185">Reference proteome</keyword>
<dbReference type="Pfam" id="PF01535">
    <property type="entry name" value="PPR"/>
    <property type="match status" value="5"/>
</dbReference>
<evidence type="ECO:0000313" key="4">
    <source>
        <dbReference type="RefSeq" id="XP_008798346.2"/>
    </source>
</evidence>
<dbReference type="InterPro" id="IPR046848">
    <property type="entry name" value="E_motif"/>
</dbReference>
<reference evidence="3" key="1">
    <citation type="journal article" date="2019" name="Nat. Commun.">
        <title>Genome-wide association mapping of date palm fruit traits.</title>
        <authorList>
            <person name="Hazzouri K.M."/>
            <person name="Gros-Balthazard M."/>
            <person name="Flowers J.M."/>
            <person name="Copetti D."/>
            <person name="Lemansour A."/>
            <person name="Lebrun M."/>
            <person name="Masmoudi K."/>
            <person name="Ferrand S."/>
            <person name="Dhar M.I."/>
            <person name="Fresquez Z.A."/>
            <person name="Rosas U."/>
            <person name="Zhang J."/>
            <person name="Talag J."/>
            <person name="Lee S."/>
            <person name="Kudrna D."/>
            <person name="Powell R.F."/>
            <person name="Leitch I.J."/>
            <person name="Krueger R.R."/>
            <person name="Wing R.A."/>
            <person name="Amiri K.M.A."/>
            <person name="Purugganan M.D."/>
        </authorList>
    </citation>
    <scope>NUCLEOTIDE SEQUENCE [LARGE SCALE GENOMIC DNA]</scope>
    <source>
        <strain evidence="3">cv. Khalas</strain>
    </source>
</reference>
<evidence type="ECO:0000313" key="3">
    <source>
        <dbReference type="Proteomes" id="UP000228380"/>
    </source>
</evidence>
<sequence>MLKRHGTSHALLRDAPRSMRFSHALLVAPISRSSPSIPCILYSPSQLDHAASYVHDLILRSRSLPEAKQAHGQAAVRGLLRRHLPTAAALLLAYSTHRDLPSSRRLFEESPLREGAAFLWNALSRALSTAGLPTDALAVYNRMLRRGIRPDDRTFPFALTAAAAAAVAQKGRELHGSVVKLGFEADLFVGNCLLSFYGAIMALCDAQQMFDEMRHRDIVSWNSIISLSSANGLRSDAMYWFLDLKRSGLAVNAVTLVSVLPACAAAQDEIFGKGIHGHAIKVGLDSVVTVGNAFVDMYGKCGNSKDSMQAFHIMPEKNNVSWNSIIGSFVHVGLFEDALWMFREMVVNKMKPNSVTIASLLPALVELGSFWSGREVHGYSVRTGMDSDVFVSNSLVDMYAKSGCLKKGSNIFYSMEDRNVVSWNAMIANLAQNGAELEAIALVREMQVGGEFPNSVTFTNVLPACTRMASLRKGKEIHARSIRVGSSSDLFMSNALIDMYAKCGRLKLARNVFDVSERDEVSYNTLIVGYSQTSGCSEAVHLFLEMRFAGFEYDVVSFMGVLSACANLSALKQGKEVHCLTVRKLFDNHLFVANSLLDLYIKCGRINLARKIFDRMLNKDVASWNSMILGYGMQGELETAIETFDLMKDEGMEYDHVSYIAVLSACSHAGLVKRGKKYFDQMIAQNISATHMHYACMVDLLGRAGLVEEAVELIRGMPFEADSNVWGALLGACRIHGNIELGRWAAEHLFKLKPGHCGYYILLSNMYAEAGRWDEANEIRELMKSRKAKKNPGCSWIVIGDKLRAFIAGERIEGPEEELCYAGPG</sequence>
<reference evidence="4" key="2">
    <citation type="submission" date="2025-08" db="UniProtKB">
        <authorList>
            <consortium name="RefSeq"/>
        </authorList>
    </citation>
    <scope>IDENTIFICATION</scope>
    <source>
        <tissue evidence="4">Young leaves</tissue>
    </source>
</reference>
<feature type="repeat" description="PPR" evidence="2">
    <location>
        <begin position="620"/>
        <end position="654"/>
    </location>
</feature>
<keyword evidence="1" id="KW-0677">Repeat</keyword>
<dbReference type="PROSITE" id="PS51375">
    <property type="entry name" value="PPR"/>
    <property type="match status" value="6"/>
</dbReference>
<evidence type="ECO:0000256" key="1">
    <source>
        <dbReference type="ARBA" id="ARBA00022737"/>
    </source>
</evidence>
<dbReference type="FunFam" id="1.25.40.10:FF:000280">
    <property type="entry name" value="Pentatricopeptide repeat-containing protein"/>
    <property type="match status" value="1"/>
</dbReference>
<feature type="repeat" description="PPR" evidence="2">
    <location>
        <begin position="419"/>
        <end position="453"/>
    </location>
</feature>
<dbReference type="PANTHER" id="PTHR47926">
    <property type="entry name" value="PENTATRICOPEPTIDE REPEAT-CONTAINING PROTEIN"/>
    <property type="match status" value="1"/>
</dbReference>
<dbReference type="FunFam" id="1.25.40.10:FF:000344">
    <property type="entry name" value="Pentatricopeptide repeat-containing protein"/>
    <property type="match status" value="1"/>
</dbReference>
<feature type="repeat" description="PPR" evidence="2">
    <location>
        <begin position="116"/>
        <end position="150"/>
    </location>
</feature>
<feature type="repeat" description="PPR" evidence="2">
    <location>
        <begin position="318"/>
        <end position="352"/>
    </location>
</feature>
<gene>
    <name evidence="4" type="primary">LOC103713260</name>
</gene>
<dbReference type="KEGG" id="pda:103713260"/>
<dbReference type="PANTHER" id="PTHR47926:SF427">
    <property type="entry name" value="TETRATRICOPEPTIDE-LIKE HELICAL DOMAIN SUPERFAMILY"/>
    <property type="match status" value="1"/>
</dbReference>
<dbReference type="FunFam" id="1.25.40.10:FF:001226">
    <property type="entry name" value="Pentatricopeptide repeat-containing protein At3g03580"/>
    <property type="match status" value="1"/>
</dbReference>
<dbReference type="AlphaFoldDB" id="A0A8B7CFV2"/>
<dbReference type="SUPFAM" id="SSF48452">
    <property type="entry name" value="TPR-like"/>
    <property type="match status" value="1"/>
</dbReference>
<dbReference type="FunFam" id="1.25.40.10:FF:000144">
    <property type="entry name" value="Pentatricopeptide repeat-containing protein, mitochondrial"/>
    <property type="match status" value="1"/>
</dbReference>
<dbReference type="InterPro" id="IPR002885">
    <property type="entry name" value="PPR_rpt"/>
</dbReference>
<dbReference type="Pfam" id="PF20431">
    <property type="entry name" value="E_motif"/>
    <property type="match status" value="1"/>
</dbReference>
<dbReference type="InterPro" id="IPR046960">
    <property type="entry name" value="PPR_At4g14850-like_plant"/>
</dbReference>
<organism evidence="3 4">
    <name type="scientific">Phoenix dactylifera</name>
    <name type="common">Date palm</name>
    <dbReference type="NCBI Taxonomy" id="42345"/>
    <lineage>
        <taxon>Eukaryota</taxon>
        <taxon>Viridiplantae</taxon>
        <taxon>Streptophyta</taxon>
        <taxon>Embryophyta</taxon>
        <taxon>Tracheophyta</taxon>
        <taxon>Spermatophyta</taxon>
        <taxon>Magnoliopsida</taxon>
        <taxon>Liliopsida</taxon>
        <taxon>Arecaceae</taxon>
        <taxon>Coryphoideae</taxon>
        <taxon>Phoeniceae</taxon>
        <taxon>Phoenix</taxon>
    </lineage>
</organism>
<dbReference type="GeneID" id="103713260"/>
<dbReference type="GO" id="GO:0009451">
    <property type="term" value="P:RNA modification"/>
    <property type="evidence" value="ECO:0007669"/>
    <property type="project" value="InterPro"/>
</dbReference>
<dbReference type="RefSeq" id="XP_008798346.2">
    <property type="nucleotide sequence ID" value="XM_008800124.4"/>
</dbReference>
<dbReference type="FunFam" id="1.25.40.10:FF:000073">
    <property type="entry name" value="Pentatricopeptide repeat-containing protein chloroplastic"/>
    <property type="match status" value="1"/>
</dbReference>
<evidence type="ECO:0000256" key="2">
    <source>
        <dbReference type="PROSITE-ProRule" id="PRU00708"/>
    </source>
</evidence>
<proteinExistence type="predicted"/>
<dbReference type="InterPro" id="IPR011990">
    <property type="entry name" value="TPR-like_helical_dom_sf"/>
</dbReference>
<protein>
    <submittedName>
        <fullName evidence="4">Pentatricopeptide repeat-containing protein At4g14170-like</fullName>
    </submittedName>
</protein>
<dbReference type="Gene3D" id="1.25.40.10">
    <property type="entry name" value="Tetratricopeptide repeat domain"/>
    <property type="match status" value="7"/>
</dbReference>
<dbReference type="Pfam" id="PF13041">
    <property type="entry name" value="PPR_2"/>
    <property type="match status" value="3"/>
</dbReference>
<accession>A0A8B7CFV2</accession>
<dbReference type="NCBIfam" id="TIGR00756">
    <property type="entry name" value="PPR"/>
    <property type="match status" value="6"/>
</dbReference>